<evidence type="ECO:0000256" key="1">
    <source>
        <dbReference type="ARBA" id="ARBA00010062"/>
    </source>
</evidence>
<dbReference type="InterPro" id="IPR028081">
    <property type="entry name" value="Leu-bd"/>
</dbReference>
<dbReference type="PANTHER" id="PTHR30483:SF6">
    <property type="entry name" value="PERIPLASMIC BINDING PROTEIN OF ABC TRANSPORTER FOR NATURAL AMINO ACIDS"/>
    <property type="match status" value="1"/>
</dbReference>
<dbReference type="AlphaFoldDB" id="A0A433X5S1"/>
<dbReference type="InterPro" id="IPR000709">
    <property type="entry name" value="Leu_Ile_Val-bd"/>
</dbReference>
<feature type="domain" description="Leucine-binding protein" evidence="6">
    <location>
        <begin position="28"/>
        <end position="339"/>
    </location>
</feature>
<keyword evidence="3 5" id="KW-0732">Signal</keyword>
<dbReference type="RefSeq" id="WP_127189376.1">
    <property type="nucleotide sequence ID" value="NZ_RZNJ01000005.1"/>
</dbReference>
<dbReference type="InterPro" id="IPR051010">
    <property type="entry name" value="BCAA_transport"/>
</dbReference>
<evidence type="ECO:0000259" key="6">
    <source>
        <dbReference type="Pfam" id="PF13458"/>
    </source>
</evidence>
<dbReference type="Pfam" id="PF13458">
    <property type="entry name" value="Peripla_BP_6"/>
    <property type="match status" value="1"/>
</dbReference>
<proteinExistence type="inferred from homology"/>
<keyword evidence="4" id="KW-0029">Amino-acid transport</keyword>
<evidence type="ECO:0000313" key="7">
    <source>
        <dbReference type="EMBL" id="RUT29387.1"/>
    </source>
</evidence>
<reference evidence="7 8" key="1">
    <citation type="journal article" date="2016" name="Int. J. Syst. Evol. Microbiol.">
        <title>Arsenicitalea aurantiaca gen. nov., sp. nov., a new member of the family Hyphomicrobiaceae, isolated from high-arsenic sediment.</title>
        <authorList>
            <person name="Mu Y."/>
            <person name="Zhou L."/>
            <person name="Zeng X.C."/>
            <person name="Liu L."/>
            <person name="Pan Y."/>
            <person name="Chen X."/>
            <person name="Wang J."/>
            <person name="Li S."/>
            <person name="Li W.J."/>
            <person name="Wang Y."/>
        </authorList>
    </citation>
    <scope>NUCLEOTIDE SEQUENCE [LARGE SCALE GENOMIC DNA]</scope>
    <source>
        <strain evidence="7 8">42-50</strain>
    </source>
</reference>
<dbReference type="InterPro" id="IPR028082">
    <property type="entry name" value="Peripla_BP_I"/>
</dbReference>
<accession>A0A433X5S1</accession>
<organism evidence="7 8">
    <name type="scientific">Arsenicitalea aurantiaca</name>
    <dbReference type="NCBI Taxonomy" id="1783274"/>
    <lineage>
        <taxon>Bacteria</taxon>
        <taxon>Pseudomonadati</taxon>
        <taxon>Pseudomonadota</taxon>
        <taxon>Alphaproteobacteria</taxon>
        <taxon>Hyphomicrobiales</taxon>
        <taxon>Devosiaceae</taxon>
        <taxon>Arsenicitalea</taxon>
    </lineage>
</organism>
<comment type="similarity">
    <text evidence="1">Belongs to the leucine-binding protein family.</text>
</comment>
<dbReference type="GO" id="GO:0006865">
    <property type="term" value="P:amino acid transport"/>
    <property type="evidence" value="ECO:0007669"/>
    <property type="project" value="UniProtKB-KW"/>
</dbReference>
<evidence type="ECO:0000256" key="2">
    <source>
        <dbReference type="ARBA" id="ARBA00022448"/>
    </source>
</evidence>
<evidence type="ECO:0000256" key="5">
    <source>
        <dbReference type="SAM" id="SignalP"/>
    </source>
</evidence>
<dbReference type="SUPFAM" id="SSF53822">
    <property type="entry name" value="Periplasmic binding protein-like I"/>
    <property type="match status" value="1"/>
</dbReference>
<name>A0A433X5S1_9HYPH</name>
<dbReference type="CDD" id="cd06346">
    <property type="entry name" value="PBP1_ABC_ligand_binding-like"/>
    <property type="match status" value="1"/>
</dbReference>
<dbReference type="Gene3D" id="3.40.50.2300">
    <property type="match status" value="2"/>
</dbReference>
<sequence>MQKYRKLLGLAVAASALSAATPALAQDVTIGILADLTGPIESLAPAIVAGAELAIAHVNAQGGILDGGTLASSVADSGCDTTMGGAGADRLVNTDQVTAIVGGFCTGALVGGANAAGIPGNVVMISPSATAPVVTDLDDNDLVFRTTPSDAFQGVKLADHLYAEGITDVALTYVNNDYGAGLANVFAEHFASLGGTISANLAHEDGRADYRAEIGQLASSGSQNLVILAYASGSGQTVLRQAVEDGSFTVFVGGDGMVGDELLTGVDASAVEGMIATRAGAFEGESATIYANLATEAGNDPNATYAPQAYDAAFLLALAIEKNGSGDREGLSAALREISSPPGETVLPGEWEKAKALIAAGTDINYEGAGGPLDFDENGDVPGVIVYLNIEGGSFVEKGVIE</sequence>
<keyword evidence="8" id="KW-1185">Reference proteome</keyword>
<protein>
    <submittedName>
        <fullName evidence="7">Amino acid ABC transporter substrate-binding protein</fullName>
    </submittedName>
</protein>
<dbReference type="PRINTS" id="PR00337">
    <property type="entry name" value="LEUILEVALBP"/>
</dbReference>
<feature type="signal peptide" evidence="5">
    <location>
        <begin position="1"/>
        <end position="25"/>
    </location>
</feature>
<dbReference type="EMBL" id="RZNJ01000005">
    <property type="protein sequence ID" value="RUT29387.1"/>
    <property type="molecule type" value="Genomic_DNA"/>
</dbReference>
<comment type="caution">
    <text evidence="7">The sequence shown here is derived from an EMBL/GenBank/DDBJ whole genome shotgun (WGS) entry which is preliminary data.</text>
</comment>
<feature type="chain" id="PRO_5019372997" evidence="5">
    <location>
        <begin position="26"/>
        <end position="402"/>
    </location>
</feature>
<dbReference type="Proteomes" id="UP000281547">
    <property type="component" value="Unassembled WGS sequence"/>
</dbReference>
<keyword evidence="2" id="KW-0813">Transport</keyword>
<evidence type="ECO:0000313" key="8">
    <source>
        <dbReference type="Proteomes" id="UP000281547"/>
    </source>
</evidence>
<dbReference type="OrthoDB" id="9791590at2"/>
<gene>
    <name evidence="7" type="ORF">EMQ25_14815</name>
</gene>
<evidence type="ECO:0000256" key="4">
    <source>
        <dbReference type="ARBA" id="ARBA00022970"/>
    </source>
</evidence>
<dbReference type="PANTHER" id="PTHR30483">
    <property type="entry name" value="LEUCINE-SPECIFIC-BINDING PROTEIN"/>
    <property type="match status" value="1"/>
</dbReference>
<evidence type="ECO:0000256" key="3">
    <source>
        <dbReference type="ARBA" id="ARBA00022729"/>
    </source>
</evidence>